<feature type="coiled-coil region" evidence="1">
    <location>
        <begin position="286"/>
        <end position="369"/>
    </location>
</feature>
<evidence type="ECO:0000256" key="1">
    <source>
        <dbReference type="SAM" id="Coils"/>
    </source>
</evidence>
<gene>
    <name evidence="3" type="ORF">PCHAJ_000284300</name>
</gene>
<accession>A0A1C6YKM6</accession>
<evidence type="ECO:0000256" key="2">
    <source>
        <dbReference type="SAM" id="MobiDB-lite"/>
    </source>
</evidence>
<feature type="region of interest" description="Disordered" evidence="2">
    <location>
        <begin position="39"/>
        <end position="74"/>
    </location>
</feature>
<evidence type="ECO:0000313" key="4">
    <source>
        <dbReference type="Proteomes" id="UP000507163"/>
    </source>
</evidence>
<feature type="region of interest" description="Disordered" evidence="2">
    <location>
        <begin position="122"/>
        <end position="170"/>
    </location>
</feature>
<name>A0A1C6YKM6_PLACU</name>
<dbReference type="Proteomes" id="UP000507163">
    <property type="component" value="Chromosome 11"/>
</dbReference>
<reference evidence="3 4" key="1">
    <citation type="submission" date="2016-08" db="EMBL/GenBank/DDBJ databases">
        <authorList>
            <consortium name="Pathogen Informatics"/>
        </authorList>
    </citation>
    <scope>NUCLEOTIDE SEQUENCE [LARGE SCALE GENOMIC DNA]</scope>
    <source>
        <strain evidence="3 4">AJ</strain>
    </source>
</reference>
<proteinExistence type="predicted"/>
<protein>
    <submittedName>
        <fullName evidence="3">Uncharacterized protein</fullName>
    </submittedName>
</protein>
<feature type="compositionally biased region" description="Polar residues" evidence="2">
    <location>
        <begin position="39"/>
        <end position="48"/>
    </location>
</feature>
<dbReference type="EMBL" id="LT608177">
    <property type="protein sequence ID" value="SCM23767.1"/>
    <property type="molecule type" value="Genomic_DNA"/>
</dbReference>
<dbReference type="AlphaFoldDB" id="A0A1C6YKM6"/>
<keyword evidence="1" id="KW-0175">Coiled coil</keyword>
<organism evidence="3 4">
    <name type="scientific">Plasmodium chabaudi chabaudi</name>
    <dbReference type="NCBI Taxonomy" id="31271"/>
    <lineage>
        <taxon>Eukaryota</taxon>
        <taxon>Sar</taxon>
        <taxon>Alveolata</taxon>
        <taxon>Apicomplexa</taxon>
        <taxon>Aconoidasida</taxon>
        <taxon>Haemosporida</taxon>
        <taxon>Plasmodiidae</taxon>
        <taxon>Plasmodium</taxon>
        <taxon>Plasmodium (Vinckeia)</taxon>
    </lineage>
</organism>
<evidence type="ECO:0000313" key="3">
    <source>
        <dbReference type="EMBL" id="SCM23767.1"/>
    </source>
</evidence>
<sequence length="392" mass="45752">MEENMNTRFSFDMLDMMISNSSYRKENENLIWHEKTSINDQPSYSTFDNNEKIKRQKGKSISTKNRKKESLNTSEKTNIDNDFLKDIDKNISNNIDSIVDNEMNESIDTDLNVFLDLVNNEKKKGKQSNRKINGTKKNLPLKVQKGKKKKIINNNNDSNKKRKSDQTSSCEISESGDLLDMFSLHDEEIEDPISEKSDNNNGGNNYIPDVKYGIYNKNTTVNDNINKSDEINEKLKDIERFDKYLLAPSCIGCSNCNYYLKELTSKNYVKFCSMGEYINEGENNLLFLKNQQIQELENVNKNLTKQMELLKEENDNLNKKLTEFKFEFIEINKKINMLISQNKLLQDINNDLSKNLQKEKQKKNTQSNNYLLGKKKISEKDFENSIDKELFN</sequence>